<evidence type="ECO:0000313" key="1">
    <source>
        <dbReference type="EMBL" id="KRY25759.1"/>
    </source>
</evidence>
<dbReference type="Proteomes" id="UP000054776">
    <property type="component" value="Unassembled WGS sequence"/>
</dbReference>
<dbReference type="InParanoid" id="A0A0V1ALQ8"/>
<keyword evidence="2" id="KW-1185">Reference proteome</keyword>
<gene>
    <name evidence="1" type="ORF">T01_9590</name>
</gene>
<dbReference type="EMBL" id="JYDH01000742">
    <property type="protein sequence ID" value="KRY25759.1"/>
    <property type="molecule type" value="Genomic_DNA"/>
</dbReference>
<organism evidence="1 2">
    <name type="scientific">Trichinella spiralis</name>
    <name type="common">Trichina worm</name>
    <dbReference type="NCBI Taxonomy" id="6334"/>
    <lineage>
        <taxon>Eukaryota</taxon>
        <taxon>Metazoa</taxon>
        <taxon>Ecdysozoa</taxon>
        <taxon>Nematoda</taxon>
        <taxon>Enoplea</taxon>
        <taxon>Dorylaimia</taxon>
        <taxon>Trichinellida</taxon>
        <taxon>Trichinellidae</taxon>
        <taxon>Trichinella</taxon>
    </lineage>
</organism>
<proteinExistence type="predicted"/>
<protein>
    <submittedName>
        <fullName evidence="1">Uncharacterized protein</fullName>
    </submittedName>
</protein>
<comment type="caution">
    <text evidence="1">The sequence shown here is derived from an EMBL/GenBank/DDBJ whole genome shotgun (WGS) entry which is preliminary data.</text>
</comment>
<dbReference type="AlphaFoldDB" id="A0A0V1ALQ8"/>
<sequence>MILKKGCSSLRGYTGGTEVLFQVFKPGLHSSSTLRDFTPSREKDGITAAPPTITGFRPGVPYCRCPTKMWA</sequence>
<accession>A0A0V1ALQ8</accession>
<reference evidence="1 2" key="1">
    <citation type="submission" date="2015-01" db="EMBL/GenBank/DDBJ databases">
        <title>Evolution of Trichinella species and genotypes.</title>
        <authorList>
            <person name="Korhonen P.K."/>
            <person name="Edoardo P."/>
            <person name="Giuseppe L.R."/>
            <person name="Gasser R.B."/>
        </authorList>
    </citation>
    <scope>NUCLEOTIDE SEQUENCE [LARGE SCALE GENOMIC DNA]</scope>
    <source>
        <strain evidence="1">ISS3</strain>
    </source>
</reference>
<name>A0A0V1ALQ8_TRISP</name>
<evidence type="ECO:0000313" key="2">
    <source>
        <dbReference type="Proteomes" id="UP000054776"/>
    </source>
</evidence>